<reference evidence="2" key="1">
    <citation type="journal article" date="2019" name="Int. J. Syst. Evol. Microbiol.">
        <title>The Global Catalogue of Microorganisms (GCM) 10K type strain sequencing project: providing services to taxonomists for standard genome sequencing and annotation.</title>
        <authorList>
            <consortium name="The Broad Institute Genomics Platform"/>
            <consortium name="The Broad Institute Genome Sequencing Center for Infectious Disease"/>
            <person name="Wu L."/>
            <person name="Ma J."/>
        </authorList>
    </citation>
    <scope>NUCLEOTIDE SEQUENCE [LARGE SCALE GENOMIC DNA]</scope>
    <source>
        <strain evidence="2">JCM 17250</strain>
    </source>
</reference>
<dbReference type="Proteomes" id="UP001501734">
    <property type="component" value="Unassembled WGS sequence"/>
</dbReference>
<keyword evidence="2" id="KW-1185">Reference proteome</keyword>
<comment type="caution">
    <text evidence="1">The sequence shown here is derived from an EMBL/GenBank/DDBJ whole genome shotgun (WGS) entry which is preliminary data.</text>
</comment>
<organism evidence="1 2">
    <name type="scientific">Amphibacillus indicireducens</name>
    <dbReference type="NCBI Taxonomy" id="1076330"/>
    <lineage>
        <taxon>Bacteria</taxon>
        <taxon>Bacillati</taxon>
        <taxon>Bacillota</taxon>
        <taxon>Bacilli</taxon>
        <taxon>Bacillales</taxon>
        <taxon>Bacillaceae</taxon>
        <taxon>Amphibacillus</taxon>
    </lineage>
</organism>
<evidence type="ECO:0000313" key="2">
    <source>
        <dbReference type="Proteomes" id="UP001501734"/>
    </source>
</evidence>
<name>A0ABP7VKY3_9BACI</name>
<proteinExistence type="predicted"/>
<sequence length="76" mass="8580">MKKMIYYFLFVSVVIFAGLTTVSAISNIQFVDIYPINQLTSSPTSGHYQVRSINFDYKTEAIAAFKSNGNDQFVEV</sequence>
<gene>
    <name evidence="1" type="ORF">GCM10022410_12670</name>
</gene>
<dbReference type="EMBL" id="BAABDL010000067">
    <property type="protein sequence ID" value="GAA4068054.1"/>
    <property type="molecule type" value="Genomic_DNA"/>
</dbReference>
<dbReference type="RefSeq" id="WP_344911451.1">
    <property type="nucleotide sequence ID" value="NZ_BAABDL010000067.1"/>
</dbReference>
<accession>A0ABP7VKY3</accession>
<evidence type="ECO:0000313" key="1">
    <source>
        <dbReference type="EMBL" id="GAA4068054.1"/>
    </source>
</evidence>
<protein>
    <submittedName>
        <fullName evidence="1">Uncharacterized protein</fullName>
    </submittedName>
</protein>